<organism evidence="2 3">
    <name type="scientific">Ulvibacter antarcticus</name>
    <dbReference type="NCBI Taxonomy" id="442714"/>
    <lineage>
        <taxon>Bacteria</taxon>
        <taxon>Pseudomonadati</taxon>
        <taxon>Bacteroidota</taxon>
        <taxon>Flavobacteriia</taxon>
        <taxon>Flavobacteriales</taxon>
        <taxon>Flavobacteriaceae</taxon>
        <taxon>Ulvibacter</taxon>
    </lineage>
</organism>
<evidence type="ECO:0000313" key="2">
    <source>
        <dbReference type="EMBL" id="RMA64367.1"/>
    </source>
</evidence>
<dbReference type="NCBIfam" id="TIGR03519">
    <property type="entry name" value="T9SS_PorP_fam"/>
    <property type="match status" value="1"/>
</dbReference>
<sequence>MKNILKYLLVLMVVQSSAQELNLPVFTQYLADNDFVVSPTFAGIGDNFRIRANGLTQWVGIKDAPRNAALYMDIRMASRSGVGISAYTDRNGNTRQQGLKFSYAHHLILDYKTRQYLSFGLSYNINSFKIDFYNFEPTYEIPIVDPNINDDRAVMNNNFDIGALYRLRKFWLSFNASNILPKKTDAFDGLEPNSLLNFQVYSGYVIKSNNQSEIEPSAFYQNFASDNRSSTDINIKFRRYNRDDDFFWFGASYRFLNDQVGKPLNIGPMAGFKKSIVYFSYAYQITLNELTGYNSGTHAVTIGFDFLQELSDCPCTEGKYDPGNKLWQ</sequence>
<dbReference type="OrthoDB" id="648347at2"/>
<dbReference type="Proteomes" id="UP000271339">
    <property type="component" value="Unassembled WGS sequence"/>
</dbReference>
<gene>
    <name evidence="2" type="ORF">BXY75_1242</name>
</gene>
<keyword evidence="1" id="KW-0732">Signal</keyword>
<reference evidence="2 3" key="1">
    <citation type="submission" date="2018-10" db="EMBL/GenBank/DDBJ databases">
        <title>Genomic Encyclopedia of Archaeal and Bacterial Type Strains, Phase II (KMG-II): from individual species to whole genera.</title>
        <authorList>
            <person name="Goeker M."/>
        </authorList>
    </citation>
    <scope>NUCLEOTIDE SEQUENCE [LARGE SCALE GENOMIC DNA]</scope>
    <source>
        <strain evidence="2 3">DSM 23424</strain>
    </source>
</reference>
<evidence type="ECO:0000313" key="3">
    <source>
        <dbReference type="Proteomes" id="UP000271339"/>
    </source>
</evidence>
<name>A0A3L9YX12_9FLAO</name>
<feature type="chain" id="PRO_5018248067" evidence="1">
    <location>
        <begin position="19"/>
        <end position="328"/>
    </location>
</feature>
<dbReference type="Pfam" id="PF11751">
    <property type="entry name" value="PorP_SprF"/>
    <property type="match status" value="1"/>
</dbReference>
<proteinExistence type="predicted"/>
<dbReference type="RefSeq" id="WP_121906816.1">
    <property type="nucleotide sequence ID" value="NZ_REFC01000012.1"/>
</dbReference>
<keyword evidence="3" id="KW-1185">Reference proteome</keyword>
<feature type="signal peptide" evidence="1">
    <location>
        <begin position="1"/>
        <end position="18"/>
    </location>
</feature>
<dbReference type="InterPro" id="IPR019861">
    <property type="entry name" value="PorP/SprF_Bacteroidetes"/>
</dbReference>
<evidence type="ECO:0000256" key="1">
    <source>
        <dbReference type="SAM" id="SignalP"/>
    </source>
</evidence>
<dbReference type="AlphaFoldDB" id="A0A3L9YX12"/>
<protein>
    <submittedName>
        <fullName evidence="2">Type IX secretion system PorP/SprF family membrane protein</fullName>
    </submittedName>
</protein>
<dbReference type="EMBL" id="REFC01000012">
    <property type="protein sequence ID" value="RMA64367.1"/>
    <property type="molecule type" value="Genomic_DNA"/>
</dbReference>
<comment type="caution">
    <text evidence="2">The sequence shown here is derived from an EMBL/GenBank/DDBJ whole genome shotgun (WGS) entry which is preliminary data.</text>
</comment>
<accession>A0A3L9YX12</accession>